<dbReference type="Proteomes" id="UP000503264">
    <property type="component" value="Chromosome"/>
</dbReference>
<organism evidence="1 2">
    <name type="scientific">Campylobacter mucosalis CCUG 21559</name>
    <dbReference type="NCBI Taxonomy" id="1032067"/>
    <lineage>
        <taxon>Bacteria</taxon>
        <taxon>Pseudomonadati</taxon>
        <taxon>Campylobacterota</taxon>
        <taxon>Epsilonproteobacteria</taxon>
        <taxon>Campylobacterales</taxon>
        <taxon>Campylobacteraceae</taxon>
        <taxon>Campylobacter</taxon>
    </lineage>
</organism>
<dbReference type="AlphaFoldDB" id="A0A6G5QHM8"/>
<accession>A0A6G5QHM8</accession>
<evidence type="ECO:0000313" key="2">
    <source>
        <dbReference type="Proteomes" id="UP000503264"/>
    </source>
</evidence>
<dbReference type="RefSeq" id="WP_171994001.1">
    <property type="nucleotide sequence ID" value="NZ_CP012542.1"/>
</dbReference>
<evidence type="ECO:0000313" key="1">
    <source>
        <dbReference type="EMBL" id="QCD45195.1"/>
    </source>
</evidence>
<proteinExistence type="predicted"/>
<keyword evidence="2" id="KW-1185">Reference proteome</keyword>
<protein>
    <submittedName>
        <fullName evidence="1">Uncharacterized protein</fullName>
    </submittedName>
</protein>
<gene>
    <name evidence="1" type="ORF">CMUC_1431</name>
</gene>
<dbReference type="EMBL" id="CP012542">
    <property type="protein sequence ID" value="QCD45195.1"/>
    <property type="molecule type" value="Genomic_DNA"/>
</dbReference>
<sequence length="291" mass="33849">MSKYLDEIKENFNEYLKKSGGDRVLFLQSLIKAMSYGIIGLDKSWTDECFSTNDYEKHLDLIYQANRFLLMPSCSGGYDHCMNTFAIFRSFYCNDLGVISRILPHELGICKNGYPFYLAFCNLFMGLWYKDEKILDYAVPKAVKFVGSKKPLWERSAVRFLLGIYEKDAEILSESFKEICAGILRIDINEYDKIAAVHGFYAMALDFGFDDFALPDYKNFNADFAKWQRQNLDYKPKLYFKFQGELELLNTILTHDVAKSIITKPYENDKKFYLDEDEMAKNMAISINAQI</sequence>
<reference evidence="1 2" key="1">
    <citation type="submission" date="2016-07" db="EMBL/GenBank/DDBJ databases">
        <title>Comparative genomics of the Campylobacter concisus group.</title>
        <authorList>
            <person name="Miller W.G."/>
            <person name="Yee E."/>
            <person name="Chapman M.H."/>
            <person name="Huynh S."/>
            <person name="Bono J.L."/>
            <person name="On S.L.W."/>
            <person name="StLeger J."/>
            <person name="Foster G."/>
            <person name="Parker C.T."/>
        </authorList>
    </citation>
    <scope>NUCLEOTIDE SEQUENCE [LARGE SCALE GENOMIC DNA]</scope>
    <source>
        <strain evidence="1 2">CCUG 21559</strain>
    </source>
</reference>
<name>A0A6G5QHM8_9BACT</name>